<organism evidence="1 2">
    <name type="scientific">Verticillium longisporum</name>
    <name type="common">Verticillium dahliae var. longisporum</name>
    <dbReference type="NCBI Taxonomy" id="100787"/>
    <lineage>
        <taxon>Eukaryota</taxon>
        <taxon>Fungi</taxon>
        <taxon>Dikarya</taxon>
        <taxon>Ascomycota</taxon>
        <taxon>Pezizomycotina</taxon>
        <taxon>Sordariomycetes</taxon>
        <taxon>Hypocreomycetidae</taxon>
        <taxon>Glomerellales</taxon>
        <taxon>Plectosphaerellaceae</taxon>
        <taxon>Verticillium</taxon>
    </lineage>
</organism>
<gene>
    <name evidence="1" type="ORF">BN1723_018628</name>
</gene>
<protein>
    <submittedName>
        <fullName evidence="1">Uncharacterized protein</fullName>
    </submittedName>
</protein>
<evidence type="ECO:0000313" key="1">
    <source>
        <dbReference type="EMBL" id="CRK36784.1"/>
    </source>
</evidence>
<dbReference type="Proteomes" id="UP000045706">
    <property type="component" value="Unassembled WGS sequence"/>
</dbReference>
<proteinExistence type="predicted"/>
<feature type="non-terminal residue" evidence="1">
    <location>
        <position position="1"/>
    </location>
</feature>
<sequence length="27" mass="3168">AQNRVCGFDRSERMCSRSRSVPYFDLS</sequence>
<dbReference type="EMBL" id="CVQI01029413">
    <property type="protein sequence ID" value="CRK36784.1"/>
    <property type="molecule type" value="Genomic_DNA"/>
</dbReference>
<dbReference type="AlphaFoldDB" id="A0A0G4MRH7"/>
<evidence type="ECO:0000313" key="2">
    <source>
        <dbReference type="Proteomes" id="UP000045706"/>
    </source>
</evidence>
<name>A0A0G4MRH7_VERLO</name>
<accession>A0A0G4MRH7</accession>
<reference evidence="2" key="1">
    <citation type="submission" date="2015-05" db="EMBL/GenBank/DDBJ databases">
        <authorList>
            <person name="Fogelqvist Johan"/>
        </authorList>
    </citation>
    <scope>NUCLEOTIDE SEQUENCE [LARGE SCALE GENOMIC DNA]</scope>
</reference>